<sequence>MREIIKLGLILLLITSISAVVLGLTNSVTEEKIEDAENLVSEEARKAVLPGAEKFVKEESTEINKIVKDNSDILEVYRGMNNKDELLGYAIKTSSSGYGGDVEVITGISNDGIITGMNVVSHQETPGLGANATGEEFQNQFKEMPIEKDIIVVKSEPQNEDEVQALTGATITSDAVVKGVNSARNLYNNNLK</sequence>
<keyword evidence="1 6" id="KW-0813">Transport</keyword>
<comment type="subunit">
    <text evidence="6">The complex is composed of six subunits: RnfA, RnfB, RnfC, RnfD, RnfE and RnfG.</text>
</comment>
<accession>A0A845QVC1</accession>
<dbReference type="PIRSF" id="PIRSF006091">
    <property type="entry name" value="E_trnsport_RnfG"/>
    <property type="match status" value="1"/>
</dbReference>
<dbReference type="NCBIfam" id="TIGR01947">
    <property type="entry name" value="rnfG"/>
    <property type="match status" value="1"/>
</dbReference>
<feature type="modified residue" description="FMN phosphoryl threonine" evidence="6">
    <location>
        <position position="170"/>
    </location>
</feature>
<dbReference type="InterPro" id="IPR010209">
    <property type="entry name" value="Ion_transpt_RnfG/RsxG"/>
</dbReference>
<evidence type="ECO:0000313" key="8">
    <source>
        <dbReference type="EMBL" id="NBI05739.1"/>
    </source>
</evidence>
<dbReference type="Proteomes" id="UP000467132">
    <property type="component" value="Unassembled WGS sequence"/>
</dbReference>
<evidence type="ECO:0000256" key="4">
    <source>
        <dbReference type="ARBA" id="ARBA00022643"/>
    </source>
</evidence>
<evidence type="ECO:0000256" key="5">
    <source>
        <dbReference type="ARBA" id="ARBA00022982"/>
    </source>
</evidence>
<dbReference type="GO" id="GO:0009055">
    <property type="term" value="F:electron transfer activity"/>
    <property type="evidence" value="ECO:0007669"/>
    <property type="project" value="InterPro"/>
</dbReference>
<protein>
    <recommendedName>
        <fullName evidence="6">Ion-translocating oxidoreductase complex subunit G</fullName>
        <ecNumber evidence="6">7.-.-.-</ecNumber>
    </recommendedName>
    <alternativeName>
        <fullName evidence="6">Rnf electron transport complex subunit G</fullName>
    </alternativeName>
</protein>
<dbReference type="GO" id="GO:0010181">
    <property type="term" value="F:FMN binding"/>
    <property type="evidence" value="ECO:0007669"/>
    <property type="project" value="InterPro"/>
</dbReference>
<evidence type="ECO:0000256" key="1">
    <source>
        <dbReference type="ARBA" id="ARBA00022448"/>
    </source>
</evidence>
<keyword evidence="6" id="KW-1003">Cell membrane</keyword>
<comment type="caution">
    <text evidence="8">The sequence shown here is derived from an EMBL/GenBank/DDBJ whole genome shotgun (WGS) entry which is preliminary data.</text>
</comment>
<keyword evidence="6" id="KW-0472">Membrane</keyword>
<name>A0A845QVC1_9CLOT</name>
<dbReference type="EC" id="7.-.-.-" evidence="6"/>
<keyword evidence="6" id="KW-0812">Transmembrane</keyword>
<organism evidence="8 9">
    <name type="scientific">Senegalia massiliensis</name>
    <dbReference type="NCBI Taxonomy" id="1720316"/>
    <lineage>
        <taxon>Bacteria</taxon>
        <taxon>Bacillati</taxon>
        <taxon>Bacillota</taxon>
        <taxon>Clostridia</taxon>
        <taxon>Eubacteriales</taxon>
        <taxon>Clostridiaceae</taxon>
        <taxon>Senegalia</taxon>
    </lineage>
</organism>
<dbReference type="EMBL" id="QXXA01000004">
    <property type="protein sequence ID" value="NBI05739.1"/>
    <property type="molecule type" value="Genomic_DNA"/>
</dbReference>
<comment type="similarity">
    <text evidence="6">Belongs to the RnfG family.</text>
</comment>
<keyword evidence="4 6" id="KW-0288">FMN</keyword>
<dbReference type="SMART" id="SM00900">
    <property type="entry name" value="FMN_bind"/>
    <property type="match status" value="1"/>
</dbReference>
<comment type="cofactor">
    <cofactor evidence="6">
        <name>FMN</name>
        <dbReference type="ChEBI" id="CHEBI:58210"/>
    </cofactor>
</comment>
<evidence type="ECO:0000256" key="2">
    <source>
        <dbReference type="ARBA" id="ARBA00022553"/>
    </source>
</evidence>
<dbReference type="PANTHER" id="PTHR36118">
    <property type="entry name" value="ION-TRANSLOCATING OXIDOREDUCTASE COMPLEX SUBUNIT G"/>
    <property type="match status" value="1"/>
</dbReference>
<feature type="domain" description="FMN-binding" evidence="7">
    <location>
        <begin position="97"/>
        <end position="187"/>
    </location>
</feature>
<evidence type="ECO:0000256" key="6">
    <source>
        <dbReference type="HAMAP-Rule" id="MF_00479"/>
    </source>
</evidence>
<comment type="subcellular location">
    <subcellularLocation>
        <location evidence="6">Cell membrane</location>
        <topology evidence="6">Single-pass membrane protein</topology>
    </subcellularLocation>
</comment>
<keyword evidence="3 6" id="KW-0285">Flavoprotein</keyword>
<evidence type="ECO:0000313" key="9">
    <source>
        <dbReference type="Proteomes" id="UP000467132"/>
    </source>
</evidence>
<keyword evidence="2 6" id="KW-0597">Phosphoprotein</keyword>
<reference evidence="8 9" key="1">
    <citation type="submission" date="2018-08" db="EMBL/GenBank/DDBJ databases">
        <title>Murine metabolic-syndrome-specific gut microbial biobank.</title>
        <authorList>
            <person name="Liu C."/>
        </authorList>
    </citation>
    <scope>NUCLEOTIDE SEQUENCE [LARGE SCALE GENOMIC DNA]</scope>
    <source>
        <strain evidence="8 9">583</strain>
    </source>
</reference>
<dbReference type="GO" id="GO:0005886">
    <property type="term" value="C:plasma membrane"/>
    <property type="evidence" value="ECO:0007669"/>
    <property type="project" value="UniProtKB-SubCell"/>
</dbReference>
<dbReference type="OrthoDB" id="9794010at2"/>
<proteinExistence type="inferred from homology"/>
<gene>
    <name evidence="6" type="primary">rnfG</name>
    <name evidence="8" type="ORF">D3Z33_02570</name>
</gene>
<dbReference type="AlphaFoldDB" id="A0A845QVC1"/>
<dbReference type="GO" id="GO:0022900">
    <property type="term" value="P:electron transport chain"/>
    <property type="evidence" value="ECO:0007669"/>
    <property type="project" value="UniProtKB-UniRule"/>
</dbReference>
<dbReference type="Pfam" id="PF04205">
    <property type="entry name" value="FMN_bind"/>
    <property type="match status" value="1"/>
</dbReference>
<dbReference type="InterPro" id="IPR007329">
    <property type="entry name" value="FMN-bd"/>
</dbReference>
<keyword evidence="5 6" id="KW-0249">Electron transport</keyword>
<comment type="function">
    <text evidence="6">Part of a membrane-bound complex that couples electron transfer with translocation of ions across the membrane.</text>
</comment>
<keyword evidence="6" id="KW-1133">Transmembrane helix</keyword>
<dbReference type="HAMAP" id="MF_00479">
    <property type="entry name" value="RsxG_RnfG"/>
    <property type="match status" value="1"/>
</dbReference>
<dbReference type="PANTHER" id="PTHR36118:SF1">
    <property type="entry name" value="ION-TRANSLOCATING OXIDOREDUCTASE COMPLEX SUBUNIT G"/>
    <property type="match status" value="1"/>
</dbReference>
<keyword evidence="6" id="KW-1278">Translocase</keyword>
<dbReference type="RefSeq" id="WP_160196230.1">
    <property type="nucleotide sequence ID" value="NZ_QXXA01000004.1"/>
</dbReference>
<evidence type="ECO:0000256" key="3">
    <source>
        <dbReference type="ARBA" id="ARBA00022630"/>
    </source>
</evidence>
<evidence type="ECO:0000259" key="7">
    <source>
        <dbReference type="SMART" id="SM00900"/>
    </source>
</evidence>
<keyword evidence="9" id="KW-1185">Reference proteome</keyword>